<dbReference type="InParanoid" id="A0A165F4E9"/>
<proteinExistence type="predicted"/>
<name>A0A165F4E9_EXIGL</name>
<dbReference type="Proteomes" id="UP000077266">
    <property type="component" value="Unassembled WGS sequence"/>
</dbReference>
<evidence type="ECO:0000313" key="1">
    <source>
        <dbReference type="EMBL" id="KZV88367.1"/>
    </source>
</evidence>
<dbReference type="AlphaFoldDB" id="A0A165F4E9"/>
<sequence length="210" mass="23556">MLPQHRPTTIPGLASSVSELEPVTFRLRRLEVSLVFISSAHLTWLLASSVKSLQHVSISPISHIGAGVVDGFPDVYDDLSTLLGPHVTSLHVARCDHRRRHPNLQQILRRWRNVTDLHVDGHAGLEAVVADVGSLPPRLTVSCPWQCTHDIATAIRDPSWQRHLHEISVFEIPNTVDYAFFDILATDRRSDIDTLRAACEARNIVLHWQS</sequence>
<dbReference type="EMBL" id="KV426102">
    <property type="protein sequence ID" value="KZV88367.1"/>
    <property type="molecule type" value="Genomic_DNA"/>
</dbReference>
<protein>
    <submittedName>
        <fullName evidence="1">Uncharacterized protein</fullName>
    </submittedName>
</protein>
<gene>
    <name evidence="1" type="ORF">EXIGLDRAFT_772822</name>
</gene>
<keyword evidence="2" id="KW-1185">Reference proteome</keyword>
<evidence type="ECO:0000313" key="2">
    <source>
        <dbReference type="Proteomes" id="UP000077266"/>
    </source>
</evidence>
<organism evidence="1 2">
    <name type="scientific">Exidia glandulosa HHB12029</name>
    <dbReference type="NCBI Taxonomy" id="1314781"/>
    <lineage>
        <taxon>Eukaryota</taxon>
        <taxon>Fungi</taxon>
        <taxon>Dikarya</taxon>
        <taxon>Basidiomycota</taxon>
        <taxon>Agaricomycotina</taxon>
        <taxon>Agaricomycetes</taxon>
        <taxon>Auriculariales</taxon>
        <taxon>Exidiaceae</taxon>
        <taxon>Exidia</taxon>
    </lineage>
</organism>
<reference evidence="1 2" key="1">
    <citation type="journal article" date="2016" name="Mol. Biol. Evol.">
        <title>Comparative Genomics of Early-Diverging Mushroom-Forming Fungi Provides Insights into the Origins of Lignocellulose Decay Capabilities.</title>
        <authorList>
            <person name="Nagy L.G."/>
            <person name="Riley R."/>
            <person name="Tritt A."/>
            <person name="Adam C."/>
            <person name="Daum C."/>
            <person name="Floudas D."/>
            <person name="Sun H."/>
            <person name="Yadav J.S."/>
            <person name="Pangilinan J."/>
            <person name="Larsson K.H."/>
            <person name="Matsuura K."/>
            <person name="Barry K."/>
            <person name="Labutti K."/>
            <person name="Kuo R."/>
            <person name="Ohm R.A."/>
            <person name="Bhattacharya S.S."/>
            <person name="Shirouzu T."/>
            <person name="Yoshinaga Y."/>
            <person name="Martin F.M."/>
            <person name="Grigoriev I.V."/>
            <person name="Hibbett D.S."/>
        </authorList>
    </citation>
    <scope>NUCLEOTIDE SEQUENCE [LARGE SCALE GENOMIC DNA]</scope>
    <source>
        <strain evidence="1 2">HHB12029</strain>
    </source>
</reference>
<accession>A0A165F4E9</accession>